<dbReference type="EC" id="1.1.1.133" evidence="3 6"/>
<comment type="pathway">
    <text evidence="1 6">Carbohydrate biosynthesis; dTDP-L-rhamnose biosynthesis.</text>
</comment>
<dbReference type="GO" id="GO:0008831">
    <property type="term" value="F:dTDP-4-dehydrorhamnose reductase activity"/>
    <property type="evidence" value="ECO:0007669"/>
    <property type="project" value="UniProtKB-EC"/>
</dbReference>
<feature type="domain" description="RmlD-like substrate binding" evidence="7">
    <location>
        <begin position="9"/>
        <end position="300"/>
    </location>
</feature>
<organism evidence="8 9">
    <name type="scientific">Marinobacter salexigens</name>
    <dbReference type="NCBI Taxonomy" id="1925763"/>
    <lineage>
        <taxon>Bacteria</taxon>
        <taxon>Pseudomonadati</taxon>
        <taxon>Pseudomonadota</taxon>
        <taxon>Gammaproteobacteria</taxon>
        <taxon>Pseudomonadales</taxon>
        <taxon>Marinobacteraceae</taxon>
        <taxon>Marinobacter</taxon>
    </lineage>
</organism>
<comment type="function">
    <text evidence="6">Catalyzes the reduction of dTDP-6-deoxy-L-lyxo-4-hexulose to yield dTDP-L-rhamnose.</text>
</comment>
<evidence type="ECO:0000256" key="6">
    <source>
        <dbReference type="RuleBase" id="RU364082"/>
    </source>
</evidence>
<dbReference type="InterPro" id="IPR029903">
    <property type="entry name" value="RmlD-like-bd"/>
</dbReference>
<proteinExistence type="inferred from homology"/>
<name>A0ABS6AC23_9GAMM</name>
<dbReference type="CDD" id="cd05254">
    <property type="entry name" value="dTDP_HR_like_SDR_e"/>
    <property type="match status" value="1"/>
</dbReference>
<evidence type="ECO:0000256" key="2">
    <source>
        <dbReference type="ARBA" id="ARBA00010944"/>
    </source>
</evidence>
<dbReference type="InterPro" id="IPR005913">
    <property type="entry name" value="dTDP_dehydrorham_reduct"/>
</dbReference>
<dbReference type="PANTHER" id="PTHR10491:SF4">
    <property type="entry name" value="METHIONINE ADENOSYLTRANSFERASE 2 SUBUNIT BETA"/>
    <property type="match status" value="1"/>
</dbReference>
<dbReference type="EMBL" id="JAHKPV010000021">
    <property type="protein sequence ID" value="MBU2875718.1"/>
    <property type="molecule type" value="Genomic_DNA"/>
</dbReference>
<accession>A0ABS6AC23</accession>
<keyword evidence="6" id="KW-0521">NADP</keyword>
<evidence type="ECO:0000313" key="8">
    <source>
        <dbReference type="EMBL" id="MBU2875718.1"/>
    </source>
</evidence>
<sequence length="311" mass="34135">MPAGDRAVRILLFGAEGQLGWELRRSLSVLGSVEAITRNDGLKVDLEKPESLRICIQSTRPDVIVNAAAFTDVVAAETQQEMAFRINAEAPRVMAEEAKQIGALFVHYSTDYVFDGNSSSAYDESSKTAPLNLYGKSKLAGDMAITQSGCDYLVFRTSWVYSARRKNFLSTMLPLLTSRQSLSVVCDQVGAPTSAELIADITAHGVLAALNDRKHCGLYHLAASGEASWWQFAVLISEQLRAKGMRTVMDTDAIKPVTSADYAGGVARPLNSRMSCDRLRKAFGLHLPRWEDGVARVIDERFSLAEKEILR</sequence>
<protein>
    <recommendedName>
        <fullName evidence="4 6">dTDP-4-dehydrorhamnose reductase</fullName>
        <ecNumber evidence="3 6">1.1.1.133</ecNumber>
    </recommendedName>
</protein>
<comment type="caution">
    <text evidence="8">The sequence shown here is derived from an EMBL/GenBank/DDBJ whole genome shotgun (WGS) entry which is preliminary data.</text>
</comment>
<keyword evidence="6 8" id="KW-0560">Oxidoreductase</keyword>
<evidence type="ECO:0000259" key="7">
    <source>
        <dbReference type="Pfam" id="PF04321"/>
    </source>
</evidence>
<dbReference type="NCBIfam" id="TIGR01214">
    <property type="entry name" value="rmlD"/>
    <property type="match status" value="1"/>
</dbReference>
<evidence type="ECO:0000313" key="9">
    <source>
        <dbReference type="Proteomes" id="UP000753376"/>
    </source>
</evidence>
<evidence type="ECO:0000256" key="5">
    <source>
        <dbReference type="ARBA" id="ARBA00048200"/>
    </source>
</evidence>
<comment type="cofactor">
    <cofactor evidence="6">
        <name>Mg(2+)</name>
        <dbReference type="ChEBI" id="CHEBI:18420"/>
    </cofactor>
    <text evidence="6">Binds 1 Mg(2+) ion per monomer.</text>
</comment>
<comment type="similarity">
    <text evidence="2 6">Belongs to the dTDP-4-dehydrorhamnose reductase family.</text>
</comment>
<evidence type="ECO:0000256" key="1">
    <source>
        <dbReference type="ARBA" id="ARBA00004781"/>
    </source>
</evidence>
<dbReference type="Proteomes" id="UP000753376">
    <property type="component" value="Unassembled WGS sequence"/>
</dbReference>
<gene>
    <name evidence="8" type="primary">rfbD</name>
    <name evidence="8" type="ORF">KO508_17110</name>
</gene>
<dbReference type="Pfam" id="PF04321">
    <property type="entry name" value="RmlD_sub_bind"/>
    <property type="match status" value="1"/>
</dbReference>
<reference evidence="8 9" key="1">
    <citation type="submission" date="2021-05" db="EMBL/GenBank/DDBJ databases">
        <title>Draft genomes of bacteria isolated from model marine particles.</title>
        <authorList>
            <person name="Datta M.S."/>
            <person name="Schwartzman J.A."/>
            <person name="Enke T.N."/>
            <person name="Saavedra J."/>
            <person name="Cermak N."/>
            <person name="Cordero O.X."/>
        </authorList>
    </citation>
    <scope>NUCLEOTIDE SEQUENCE [LARGE SCALE GENOMIC DNA]</scope>
    <source>
        <strain evidence="8 9">D2M19</strain>
    </source>
</reference>
<dbReference type="PANTHER" id="PTHR10491">
    <property type="entry name" value="DTDP-4-DEHYDRORHAMNOSE REDUCTASE"/>
    <property type="match status" value="1"/>
</dbReference>
<keyword evidence="9" id="KW-1185">Reference proteome</keyword>
<evidence type="ECO:0000256" key="4">
    <source>
        <dbReference type="ARBA" id="ARBA00017099"/>
    </source>
</evidence>
<evidence type="ECO:0000256" key="3">
    <source>
        <dbReference type="ARBA" id="ARBA00012929"/>
    </source>
</evidence>
<comment type="catalytic activity">
    <reaction evidence="5 6">
        <text>dTDP-beta-L-rhamnose + NADP(+) = dTDP-4-dehydro-beta-L-rhamnose + NADPH + H(+)</text>
        <dbReference type="Rhea" id="RHEA:21796"/>
        <dbReference type="ChEBI" id="CHEBI:15378"/>
        <dbReference type="ChEBI" id="CHEBI:57510"/>
        <dbReference type="ChEBI" id="CHEBI:57783"/>
        <dbReference type="ChEBI" id="CHEBI:58349"/>
        <dbReference type="ChEBI" id="CHEBI:62830"/>
        <dbReference type="EC" id="1.1.1.133"/>
    </reaction>
</comment>